<organism evidence="1 2">
    <name type="scientific">Paraburkholderia steynii</name>
    <dbReference type="NCBI Taxonomy" id="1245441"/>
    <lineage>
        <taxon>Bacteria</taxon>
        <taxon>Pseudomonadati</taxon>
        <taxon>Pseudomonadota</taxon>
        <taxon>Betaproteobacteria</taxon>
        <taxon>Burkholderiales</taxon>
        <taxon>Burkholderiaceae</taxon>
        <taxon>Paraburkholderia</taxon>
    </lineage>
</organism>
<proteinExistence type="predicted"/>
<protein>
    <submittedName>
        <fullName evidence="1">Uncharacterized protein</fullName>
    </submittedName>
</protein>
<dbReference type="Proteomes" id="UP000294200">
    <property type="component" value="Unassembled WGS sequence"/>
</dbReference>
<evidence type="ECO:0000313" key="2">
    <source>
        <dbReference type="Proteomes" id="UP000294200"/>
    </source>
</evidence>
<comment type="caution">
    <text evidence="1">The sequence shown here is derived from an EMBL/GenBank/DDBJ whole genome shotgun (WGS) entry which is preliminary data.</text>
</comment>
<reference evidence="1 2" key="1">
    <citation type="submission" date="2017-02" db="EMBL/GenBank/DDBJ databases">
        <title>Paraburkholderia sophoroidis sp. nov. and Paraburkholderia steynii sp. nov. rhizobial symbionts of the fynbos legume Hypocalyptus sophoroides.</title>
        <authorList>
            <person name="Steenkamp E.T."/>
            <person name="Beukes C.W."/>
            <person name="Van Zyl E."/>
            <person name="Avontuur J."/>
            <person name="Chan W.Y."/>
            <person name="Hassen A."/>
            <person name="Palmer M."/>
            <person name="Mthombeni L."/>
            <person name="Phalane F."/>
            <person name="Sereme K."/>
            <person name="Venter S.N."/>
        </authorList>
    </citation>
    <scope>NUCLEOTIDE SEQUENCE [LARGE SCALE GENOMIC DNA]</scope>
    <source>
        <strain evidence="1 2">HC1.1ba</strain>
    </source>
</reference>
<evidence type="ECO:0000313" key="1">
    <source>
        <dbReference type="EMBL" id="TCG03330.1"/>
    </source>
</evidence>
<accession>A0A4R0X797</accession>
<gene>
    <name evidence="1" type="ORF">BZM27_49310</name>
</gene>
<dbReference type="EMBL" id="MWML01000438">
    <property type="protein sequence ID" value="TCG03330.1"/>
    <property type="molecule type" value="Genomic_DNA"/>
</dbReference>
<keyword evidence="2" id="KW-1185">Reference proteome</keyword>
<sequence>MLFRRPALWRLRGARRGKNDSLRLLTGTLKLSGFVAPTHRLRSPAGINGIFCGVFRRRRILERIENAVYHIFDGRLVHDFHDWRSVAGVAGAPRPSPRLGDAKRAAFIEGNA</sequence>
<name>A0A4R0X797_9BURK</name>
<dbReference type="AlphaFoldDB" id="A0A4R0X797"/>